<dbReference type="PATRIC" id="fig|1121362.3.peg.2080"/>
<dbReference type="CDD" id="cd07389">
    <property type="entry name" value="MPP_PhoD"/>
    <property type="match status" value="1"/>
</dbReference>
<dbReference type="eggNOG" id="COG3540">
    <property type="taxonomic scope" value="Bacteria"/>
</dbReference>
<dbReference type="PANTHER" id="PTHR43606">
    <property type="entry name" value="PHOSPHATASE, PUTATIVE (AFU_ORTHOLOGUE AFUA_6G08710)-RELATED"/>
    <property type="match status" value="1"/>
</dbReference>
<evidence type="ECO:0000313" key="3">
    <source>
        <dbReference type="EMBL" id="AGF73056.1"/>
    </source>
</evidence>
<dbReference type="InterPro" id="IPR018946">
    <property type="entry name" value="PhoD-like_MPP"/>
</dbReference>
<gene>
    <name evidence="3" type="ORF">A605_10280</name>
</gene>
<dbReference type="Gene3D" id="2.60.40.380">
    <property type="entry name" value="Purple acid phosphatase-like, N-terminal"/>
    <property type="match status" value="1"/>
</dbReference>
<dbReference type="KEGG" id="chn:A605_10280"/>
<dbReference type="Proteomes" id="UP000011723">
    <property type="component" value="Chromosome"/>
</dbReference>
<dbReference type="EMBL" id="CP003697">
    <property type="protein sequence ID" value="AGF73056.1"/>
    <property type="molecule type" value="Genomic_DNA"/>
</dbReference>
<dbReference type="InterPro" id="IPR032093">
    <property type="entry name" value="PhoD_N"/>
</dbReference>
<proteinExistence type="predicted"/>
<dbReference type="InterPro" id="IPR029052">
    <property type="entry name" value="Metallo-depent_PP-like"/>
</dbReference>
<dbReference type="PANTHER" id="PTHR43606:SF2">
    <property type="entry name" value="ALKALINE PHOSPHATASE FAMILY PROTEIN (AFU_ORTHOLOGUE AFUA_5G03860)"/>
    <property type="match status" value="1"/>
</dbReference>
<feature type="domain" description="PhoD-like phosphatase metallophosphatase" evidence="1">
    <location>
        <begin position="102"/>
        <end position="459"/>
    </location>
</feature>
<evidence type="ECO:0000259" key="1">
    <source>
        <dbReference type="Pfam" id="PF09423"/>
    </source>
</evidence>
<dbReference type="Gene3D" id="3.60.21.70">
    <property type="entry name" value="PhoD-like phosphatase"/>
    <property type="match status" value="1"/>
</dbReference>
<keyword evidence="4" id="KW-1185">Reference proteome</keyword>
<accession>M1P8R5</accession>
<dbReference type="Pfam" id="PF16655">
    <property type="entry name" value="PhoD_N"/>
    <property type="match status" value="1"/>
</dbReference>
<dbReference type="InterPro" id="IPR038607">
    <property type="entry name" value="PhoD-like_sf"/>
</dbReference>
<feature type="domain" description="Phospholipase D N-terminal" evidence="2">
    <location>
        <begin position="1"/>
        <end position="89"/>
    </location>
</feature>
<evidence type="ECO:0000313" key="4">
    <source>
        <dbReference type="Proteomes" id="UP000011723"/>
    </source>
</evidence>
<organism evidence="3 4">
    <name type="scientific">Corynebacterium halotolerans YIM 70093 = DSM 44683</name>
    <dbReference type="NCBI Taxonomy" id="1121362"/>
    <lineage>
        <taxon>Bacteria</taxon>
        <taxon>Bacillati</taxon>
        <taxon>Actinomycetota</taxon>
        <taxon>Actinomycetes</taxon>
        <taxon>Mycobacteriales</taxon>
        <taxon>Corynebacteriaceae</taxon>
        <taxon>Corynebacterium</taxon>
    </lineage>
</organism>
<dbReference type="AlphaFoldDB" id="M1P8R5"/>
<protein>
    <submittedName>
        <fullName evidence="3">Phosphodiesterase/alkaline phosphatase D</fullName>
    </submittedName>
</protein>
<reference evidence="3 4" key="1">
    <citation type="journal article" date="2012" name="Stand. Genomic Sci.">
        <title>Genome sequence of the halotolerant bacterium Corynebacterium halotolerans type strain YIM 70093(T) (= DSM 44683(T)).</title>
        <authorList>
            <person name="Ruckert C."/>
            <person name="Albersmeier A."/>
            <person name="Al-Dilaimi A."/>
            <person name="Niehaus K."/>
            <person name="Szczepanowski R."/>
            <person name="Kalinowski J."/>
        </authorList>
    </citation>
    <scope>NUCLEOTIDE SEQUENCE [LARGE SCALE GENOMIC DNA]</scope>
    <source>
        <strain evidence="3">YIM 70093</strain>
    </source>
</reference>
<dbReference type="HOGENOM" id="CLU_015982_1_0_11"/>
<dbReference type="Pfam" id="PF09423">
    <property type="entry name" value="PhoD"/>
    <property type="match status" value="1"/>
</dbReference>
<dbReference type="STRING" id="1121362.A605_10280"/>
<evidence type="ECO:0000259" key="2">
    <source>
        <dbReference type="Pfam" id="PF16655"/>
    </source>
</evidence>
<sequence>MLWTRVTPSADAVPGSGLGAATTIKWEVALDAGFRDVVKQGEAVASADRDHTVHVDPWDLAADTVYFYRFAVVDGEFAGHVSPTGRTRTAPDFDASPEQLNLAVASCANWESGFFSAYTDIANRAQAGDLDLLVFLGDYIYEYGTGEAAGPHGPFRIHEPAWETVTLQDYRMRHGRYRTDPELQAAHTALPWVVVWDDHETADNSWRGGAQNHSPAEGDWLTRRNAALRAYFEWLPVRATSPSEEGHIYRSLRFGDLVELTMMDLRTYRDQQARWAVGAIGDEGRTMMGSEQFEWLRRKIETSSAHWNVMGSSVMVAPLNLITLQQNEQTSSVADFLGSHASGVPLNPDQWDGYTADRVRLLDVLEAHGSNVLFLSGDIHTEWANSLWHGGREIGVELVCSSVSAPNVDEQLGLPADNAVSHLAEQLVRDANPHVRHVDLDSHGYSIARVRRDEVQMHWLRVDDVEVQGAAVREAVGLVWRAGGGPPSKLPVTDRLQGLNQQ</sequence>
<dbReference type="InterPro" id="IPR052900">
    <property type="entry name" value="Phospholipid_Metab_Enz"/>
</dbReference>
<name>M1P8R5_9CORY</name>
<dbReference type="SUPFAM" id="SSF56300">
    <property type="entry name" value="Metallo-dependent phosphatases"/>
    <property type="match status" value="1"/>
</dbReference>